<keyword evidence="2" id="KW-1185">Reference proteome</keyword>
<evidence type="ECO:0000313" key="1">
    <source>
        <dbReference type="EMBL" id="KIM26713.1"/>
    </source>
</evidence>
<reference evidence="2" key="2">
    <citation type="submission" date="2015-01" db="EMBL/GenBank/DDBJ databases">
        <title>Evolutionary Origins and Diversification of the Mycorrhizal Mutualists.</title>
        <authorList>
            <consortium name="DOE Joint Genome Institute"/>
            <consortium name="Mycorrhizal Genomics Consortium"/>
            <person name="Kohler A."/>
            <person name="Kuo A."/>
            <person name="Nagy L.G."/>
            <person name="Floudas D."/>
            <person name="Copeland A."/>
            <person name="Barry K.W."/>
            <person name="Cichocki N."/>
            <person name="Veneault-Fourrey C."/>
            <person name="LaButti K."/>
            <person name="Lindquist E.A."/>
            <person name="Lipzen A."/>
            <person name="Lundell T."/>
            <person name="Morin E."/>
            <person name="Murat C."/>
            <person name="Riley R."/>
            <person name="Ohm R."/>
            <person name="Sun H."/>
            <person name="Tunlid A."/>
            <person name="Henrissat B."/>
            <person name="Grigoriev I.V."/>
            <person name="Hibbett D.S."/>
            <person name="Martin F."/>
        </authorList>
    </citation>
    <scope>NUCLEOTIDE SEQUENCE [LARGE SCALE GENOMIC DNA]</scope>
    <source>
        <strain evidence="2">MAFF 305830</strain>
    </source>
</reference>
<accession>A0A0C2WK43</accession>
<dbReference type="EMBL" id="KN824304">
    <property type="protein sequence ID" value="KIM26713.1"/>
    <property type="molecule type" value="Genomic_DNA"/>
</dbReference>
<dbReference type="AlphaFoldDB" id="A0A0C2WK43"/>
<dbReference type="Proteomes" id="UP000054097">
    <property type="component" value="Unassembled WGS sequence"/>
</dbReference>
<name>A0A0C2WK43_SERVB</name>
<protein>
    <submittedName>
        <fullName evidence="1">Uncharacterized protein</fullName>
    </submittedName>
</protein>
<dbReference type="HOGENOM" id="CLU_947192_0_0_1"/>
<gene>
    <name evidence="1" type="ORF">M408DRAFT_179772</name>
</gene>
<evidence type="ECO:0000313" key="2">
    <source>
        <dbReference type="Proteomes" id="UP000054097"/>
    </source>
</evidence>
<proteinExistence type="predicted"/>
<organism evidence="1 2">
    <name type="scientific">Serendipita vermifera MAFF 305830</name>
    <dbReference type="NCBI Taxonomy" id="933852"/>
    <lineage>
        <taxon>Eukaryota</taxon>
        <taxon>Fungi</taxon>
        <taxon>Dikarya</taxon>
        <taxon>Basidiomycota</taxon>
        <taxon>Agaricomycotina</taxon>
        <taxon>Agaricomycetes</taxon>
        <taxon>Sebacinales</taxon>
        <taxon>Serendipitaceae</taxon>
        <taxon>Serendipita</taxon>
    </lineage>
</organism>
<sequence length="294" mass="32969">MSSRQYPEQQTPKVYQPVDAWVLMKVLRHSVEPGVAEVVMDMFMGPDWSQIDVAAALAPKGNAILRRCSELADTCWVGTPEGIILRHGYKDRASHVCHFVEWFYHLFSPEQRRSFKKWPQANVALALQVGNDTDRPSISDKAVANSVISKLNHVRLSHGETCRLCFTGIANGKRDIRILLSTLPQTEHTNLEDIETRVEVHQAQALITAACSSDIDCLLNYLGTHVTSDIQIGLDISQDAWKPVIKRWSDPGLSQHNFIRLRGLIQTARGRPIVLSTKPFDDWLSKLLQAAAPS</sequence>
<reference evidence="1 2" key="1">
    <citation type="submission" date="2014-04" db="EMBL/GenBank/DDBJ databases">
        <authorList>
            <consortium name="DOE Joint Genome Institute"/>
            <person name="Kuo A."/>
            <person name="Zuccaro A."/>
            <person name="Kohler A."/>
            <person name="Nagy L.G."/>
            <person name="Floudas D."/>
            <person name="Copeland A."/>
            <person name="Barry K.W."/>
            <person name="Cichocki N."/>
            <person name="Veneault-Fourrey C."/>
            <person name="LaButti K."/>
            <person name="Lindquist E.A."/>
            <person name="Lipzen A."/>
            <person name="Lundell T."/>
            <person name="Morin E."/>
            <person name="Murat C."/>
            <person name="Sun H."/>
            <person name="Tunlid A."/>
            <person name="Henrissat B."/>
            <person name="Grigoriev I.V."/>
            <person name="Hibbett D.S."/>
            <person name="Martin F."/>
            <person name="Nordberg H.P."/>
            <person name="Cantor M.N."/>
            <person name="Hua S.X."/>
        </authorList>
    </citation>
    <scope>NUCLEOTIDE SEQUENCE [LARGE SCALE GENOMIC DNA]</scope>
    <source>
        <strain evidence="1 2">MAFF 305830</strain>
    </source>
</reference>